<reference evidence="1 2" key="1">
    <citation type="submission" date="2022-10" db="EMBL/GenBank/DDBJ databases">
        <title>High-quality genome sequences of two octocoral-associated bacteria, Endozoicomonas euniceicola EF212 and Endozoicomonas gorgoniicola PS125.</title>
        <authorList>
            <person name="Chiou Y.-J."/>
            <person name="Chen Y.-H."/>
        </authorList>
    </citation>
    <scope>NUCLEOTIDE SEQUENCE [LARGE SCALE GENOMIC DNA]</scope>
    <source>
        <strain evidence="1 2">PS125</strain>
    </source>
</reference>
<keyword evidence="2" id="KW-1185">Reference proteome</keyword>
<sequence length="70" mass="8185">MSLEARVKALEENHVHWDQVLAGVEGTIALILNEQRDKFKKVDQHLKQQDRRLDKIEELLIQIVNNLASR</sequence>
<dbReference type="RefSeq" id="WP_262564367.1">
    <property type="nucleotide sequence ID" value="NZ_JAPFCC010000001.1"/>
</dbReference>
<evidence type="ECO:0000313" key="1">
    <source>
        <dbReference type="EMBL" id="MCW7554620.1"/>
    </source>
</evidence>
<evidence type="ECO:0000313" key="2">
    <source>
        <dbReference type="Proteomes" id="UP001209854"/>
    </source>
</evidence>
<name>A0ABT3MZ19_9GAMM</name>
<accession>A0ABT3MZ19</accession>
<gene>
    <name evidence="1" type="ORF">NX722_18750</name>
</gene>
<organism evidence="1 2">
    <name type="scientific">Endozoicomonas gorgoniicola</name>
    <dbReference type="NCBI Taxonomy" id="1234144"/>
    <lineage>
        <taxon>Bacteria</taxon>
        <taxon>Pseudomonadati</taxon>
        <taxon>Pseudomonadota</taxon>
        <taxon>Gammaproteobacteria</taxon>
        <taxon>Oceanospirillales</taxon>
        <taxon>Endozoicomonadaceae</taxon>
        <taxon>Endozoicomonas</taxon>
    </lineage>
</organism>
<comment type="caution">
    <text evidence="1">The sequence shown here is derived from an EMBL/GenBank/DDBJ whole genome shotgun (WGS) entry which is preliminary data.</text>
</comment>
<protein>
    <submittedName>
        <fullName evidence="1">Uncharacterized protein</fullName>
    </submittedName>
</protein>
<proteinExistence type="predicted"/>
<dbReference type="EMBL" id="JAPFCC010000001">
    <property type="protein sequence ID" value="MCW7554620.1"/>
    <property type="molecule type" value="Genomic_DNA"/>
</dbReference>
<dbReference type="Proteomes" id="UP001209854">
    <property type="component" value="Unassembled WGS sequence"/>
</dbReference>